<dbReference type="InterPro" id="IPR009893">
    <property type="entry name" value="Nucleo_P80/P87"/>
</dbReference>
<dbReference type="PIRSF" id="PIRSF003639">
    <property type="entry name" value="Nucleo_P87"/>
    <property type="match status" value="1"/>
</dbReference>
<dbReference type="EMBL" id="JX193905">
    <property type="protein sequence ID" value="AFS51933.1"/>
    <property type="molecule type" value="Genomic_DNA"/>
</dbReference>
<proteinExistence type="predicted"/>
<organism evidence="2">
    <name type="scientific">Dendrolimus kikuchii nucleopolyhedrovirus</name>
    <dbReference type="NCBI Taxonomy" id="1219875"/>
    <lineage>
        <taxon>Viruses</taxon>
        <taxon>Viruses incertae sedis</taxon>
        <taxon>Naldaviricetes</taxon>
        <taxon>Lefavirales</taxon>
        <taxon>Baculoviridae</taxon>
        <taxon>Alphabaculovirus</taxon>
    </lineage>
</organism>
<evidence type="ECO:0000256" key="1">
    <source>
        <dbReference type="SAM" id="MobiDB-lite"/>
    </source>
</evidence>
<feature type="compositionally biased region" description="Acidic residues" evidence="1">
    <location>
        <begin position="502"/>
        <end position="516"/>
    </location>
</feature>
<dbReference type="Pfam" id="PF07267">
    <property type="entry name" value="Nucleo_P87"/>
    <property type="match status" value="1"/>
</dbReference>
<sequence>MEDSQSLDIAQLTAKILTKNFRGVDTVANDDNYTTELKIKLLLEMILKAVNTTTSLETALKAVGATPSMSQTYTTAVVDTSTAVDTVATTSAAAAAAAAAAPDTSTISTDSGEMISSVLSNTIVDQSIIVANNFKMRYKVLNMGIDFYKKHTHLIGNKIAVNDAIQKVDYYLRRYTEYISRPNFQGQEGLEQFIIKAEDHFILIEKLFMERSNTSISYGGKINNTSILQHGGMMGDNENINAAIAALDDVNAAYTNVAGPSGEYAAPETAANSVATAAADTYTDDDEEYDAAYQSAAVDDTVKRVLLRMIEKAETFAYNRLHVTTLHQMEKLRKHITSDSIQRGVIFNFNIKDCEKVIKRLVFLCVKFFDVRCVPDTLETMVEAFYDRLDSLVQNENVEIKLLVNRILQEYNTDPSTLPPISMYRLEYESIQNKDVKALFDLYNGHVKINMIEDTEETPDAGLRNFKRKYDSADLSTKNRRAVGDVPSKRPTRNRTGSEYMTSDEDVTDEEEEDITDFEHDKRRREIEDEAYLRLKALEFSKGTVNENLQKIIVVTDEMKRLYEYCNCKSSLGAVPSAENYASLLKRLNAYNLNHIQMSVNFYEILFPLTLYDSADTVFYKIIKYIFLASVYFQNCAKDFYRMRQAFNVYGPFNQVDHMVMFVIKFNFLCDLRDFAKEVDELFPNKQPNAKIHSMLVMRDKVVSAFFDKLQYHMPTKVDRRRRNAGYLNKLIMLMNGDYNII</sequence>
<name>V9LSV6_9ABAC</name>
<accession>V9LSV6</accession>
<evidence type="ECO:0000313" key="2">
    <source>
        <dbReference type="EMBL" id="AFS51933.1"/>
    </source>
</evidence>
<feature type="region of interest" description="Disordered" evidence="1">
    <location>
        <begin position="477"/>
        <end position="518"/>
    </location>
</feature>
<protein>
    <submittedName>
        <fullName evidence="2">DekiORF55</fullName>
    </submittedName>
</protein>
<reference evidence="2" key="1">
    <citation type="submission" date="2012-06" db="EMBL/GenBank/DDBJ databases">
        <title>Genomic sequencing and analysis of the Dendrolimus kikuchii nucleopolyhedrovirus.</title>
        <authorList>
            <person name="Yang M.M."/>
        </authorList>
    </citation>
    <scope>NUCLEOTIDE SEQUENCE</scope>
    <source>
        <strain evidence="2">YN</strain>
    </source>
</reference>
<dbReference type="GO" id="GO:0019028">
    <property type="term" value="C:viral capsid"/>
    <property type="evidence" value="ECO:0007669"/>
    <property type="project" value="InterPro"/>
</dbReference>
<gene>
    <name evidence="2" type="primary">p87</name>
</gene>